<protein>
    <submittedName>
        <fullName evidence="3">Uncharacterized protein</fullName>
    </submittedName>
</protein>
<keyword evidence="4" id="KW-1185">Reference proteome</keyword>
<reference evidence="3" key="1">
    <citation type="journal article" date="2022" name="IScience">
        <title>Evolution of zygomycete secretomes and the origins of terrestrial fungal ecologies.</title>
        <authorList>
            <person name="Chang Y."/>
            <person name="Wang Y."/>
            <person name="Mondo S."/>
            <person name="Ahrendt S."/>
            <person name="Andreopoulos W."/>
            <person name="Barry K."/>
            <person name="Beard J."/>
            <person name="Benny G.L."/>
            <person name="Blankenship S."/>
            <person name="Bonito G."/>
            <person name="Cuomo C."/>
            <person name="Desiro A."/>
            <person name="Gervers K.A."/>
            <person name="Hundley H."/>
            <person name="Kuo A."/>
            <person name="LaButti K."/>
            <person name="Lang B.F."/>
            <person name="Lipzen A."/>
            <person name="O'Donnell K."/>
            <person name="Pangilinan J."/>
            <person name="Reynolds N."/>
            <person name="Sandor L."/>
            <person name="Smith M.E."/>
            <person name="Tsang A."/>
            <person name="Grigoriev I.V."/>
            <person name="Stajich J.E."/>
            <person name="Spatafora J.W."/>
        </authorList>
    </citation>
    <scope>NUCLEOTIDE SEQUENCE</scope>
    <source>
        <strain evidence="3">RSA 2281</strain>
    </source>
</reference>
<feature type="coiled-coil region" evidence="1">
    <location>
        <begin position="582"/>
        <end position="609"/>
    </location>
</feature>
<proteinExistence type="predicted"/>
<name>A0AAD5K7A3_9FUNG</name>
<feature type="region of interest" description="Disordered" evidence="2">
    <location>
        <begin position="309"/>
        <end position="354"/>
    </location>
</feature>
<evidence type="ECO:0000256" key="2">
    <source>
        <dbReference type="SAM" id="MobiDB-lite"/>
    </source>
</evidence>
<feature type="compositionally biased region" description="Basic and acidic residues" evidence="2">
    <location>
        <begin position="264"/>
        <end position="280"/>
    </location>
</feature>
<evidence type="ECO:0000313" key="3">
    <source>
        <dbReference type="EMBL" id="KAI9258812.1"/>
    </source>
</evidence>
<comment type="caution">
    <text evidence="3">The sequence shown here is derived from an EMBL/GenBank/DDBJ whole genome shotgun (WGS) entry which is preliminary data.</text>
</comment>
<evidence type="ECO:0000313" key="4">
    <source>
        <dbReference type="Proteomes" id="UP001209540"/>
    </source>
</evidence>
<evidence type="ECO:0000256" key="1">
    <source>
        <dbReference type="SAM" id="Coils"/>
    </source>
</evidence>
<feature type="compositionally biased region" description="Basic and acidic residues" evidence="2">
    <location>
        <begin position="336"/>
        <end position="353"/>
    </location>
</feature>
<feature type="compositionally biased region" description="Polar residues" evidence="2">
    <location>
        <begin position="194"/>
        <end position="208"/>
    </location>
</feature>
<sequence length="653" mass="74720">MSLCKLAQHQITIKDDNAQLKKEQSGFQMSKVFPASFTIRDKRPMDEKGKVMISKSNIPLKEKLEKVYKPKTGASDLQSLFSNNHLQHIQSHHLRDKKNSTNDPNHPFWYDLTFKNCNLPSIPQGISTTIESDIKEFSTNFKNMWDGTKIYKRVERKVIRVLLRLHLAPTREATYMERVKKAKQAASKKMLGINKTQQSDEMGQPSKTLSRKQIKSKIQHERLQIKRHQKKAQSDESNKEKYHRRIHSCEKRIHKLESLMENLDQRDESNIYPNDKERSTTPEILKSAVQDAKTLGASDIIEKWEKEAEEAEEIEGEKDGEVKRKAQDSTGTTGSKKAEKATDKQQQQRKDTSAGRIRILEGVIKALLKSKKIDRAGNLTDEQILKTSHNKSLKANEVETIKLITNQLLPYSPDSESMCLLTQLPFIMLGNAILMAAGYNDYVQDISPDVPPHKIHTLAINPAIIYETLTPHEDDIPQGPFQVTPVGSSEPITSSYAARKDGDAMWWSFFDYMKVKRLCDMHKMVFANRVVVRPDKTMSLLGTIKNNHTPIISEYEKRQKKKRKSKKSSYITILPHLVGKPKSQLEQDLESVEGSITELQTTQTELKKQSGQATKVWQTTKDELKNSKGKVKQLLSKKLKDDVQEKRKANSLL</sequence>
<dbReference type="AlphaFoldDB" id="A0AAD5K7A3"/>
<accession>A0AAD5K7A3</accession>
<feature type="region of interest" description="Disordered" evidence="2">
    <location>
        <begin position="186"/>
        <end position="245"/>
    </location>
</feature>
<organism evidence="3 4">
    <name type="scientific">Phascolomyces articulosus</name>
    <dbReference type="NCBI Taxonomy" id="60185"/>
    <lineage>
        <taxon>Eukaryota</taxon>
        <taxon>Fungi</taxon>
        <taxon>Fungi incertae sedis</taxon>
        <taxon>Mucoromycota</taxon>
        <taxon>Mucoromycotina</taxon>
        <taxon>Mucoromycetes</taxon>
        <taxon>Mucorales</taxon>
        <taxon>Lichtheimiaceae</taxon>
        <taxon>Phascolomyces</taxon>
    </lineage>
</organism>
<keyword evidence="1" id="KW-0175">Coiled coil</keyword>
<gene>
    <name evidence="3" type="ORF">BDA99DRAFT_102317</name>
</gene>
<feature type="region of interest" description="Disordered" evidence="2">
    <location>
        <begin position="264"/>
        <end position="283"/>
    </location>
</feature>
<dbReference type="EMBL" id="JAIXMP010000018">
    <property type="protein sequence ID" value="KAI9258812.1"/>
    <property type="molecule type" value="Genomic_DNA"/>
</dbReference>
<dbReference type="Proteomes" id="UP001209540">
    <property type="component" value="Unassembled WGS sequence"/>
</dbReference>
<feature type="compositionally biased region" description="Basic and acidic residues" evidence="2">
    <location>
        <begin position="317"/>
        <end position="327"/>
    </location>
</feature>
<reference evidence="3" key="2">
    <citation type="submission" date="2023-02" db="EMBL/GenBank/DDBJ databases">
        <authorList>
            <consortium name="DOE Joint Genome Institute"/>
            <person name="Mondo S.J."/>
            <person name="Chang Y."/>
            <person name="Wang Y."/>
            <person name="Ahrendt S."/>
            <person name="Andreopoulos W."/>
            <person name="Barry K."/>
            <person name="Beard J."/>
            <person name="Benny G.L."/>
            <person name="Blankenship S."/>
            <person name="Bonito G."/>
            <person name="Cuomo C."/>
            <person name="Desiro A."/>
            <person name="Gervers K.A."/>
            <person name="Hundley H."/>
            <person name="Kuo A."/>
            <person name="LaButti K."/>
            <person name="Lang B.F."/>
            <person name="Lipzen A."/>
            <person name="O'Donnell K."/>
            <person name="Pangilinan J."/>
            <person name="Reynolds N."/>
            <person name="Sandor L."/>
            <person name="Smith M.W."/>
            <person name="Tsang A."/>
            <person name="Grigoriev I.V."/>
            <person name="Stajich J.E."/>
            <person name="Spatafora J.W."/>
        </authorList>
    </citation>
    <scope>NUCLEOTIDE SEQUENCE</scope>
    <source>
        <strain evidence="3">RSA 2281</strain>
    </source>
</reference>